<organism evidence="2">
    <name type="scientific">Siphoviridae sp. ctqSm5</name>
    <dbReference type="NCBI Taxonomy" id="2827949"/>
    <lineage>
        <taxon>Viruses</taxon>
        <taxon>Duplodnaviria</taxon>
        <taxon>Heunggongvirae</taxon>
        <taxon>Uroviricota</taxon>
        <taxon>Caudoviricetes</taxon>
    </lineage>
</organism>
<reference evidence="2" key="1">
    <citation type="journal article" date="2021" name="Proc. Natl. Acad. Sci. U.S.A.">
        <title>A Catalog of Tens of Thousands of Viruses from Human Metagenomes Reveals Hidden Associations with Chronic Diseases.</title>
        <authorList>
            <person name="Tisza M.J."/>
            <person name="Buck C.B."/>
        </authorList>
    </citation>
    <scope>NUCLEOTIDE SEQUENCE</scope>
    <source>
        <strain evidence="2">CtqSm5</strain>
    </source>
</reference>
<name>A0A8S5SNT9_9CAUD</name>
<evidence type="ECO:0000313" key="2">
    <source>
        <dbReference type="EMBL" id="DAF52725.1"/>
    </source>
</evidence>
<dbReference type="EMBL" id="BK032642">
    <property type="protein sequence ID" value="DAF52725.1"/>
    <property type="molecule type" value="Genomic_DNA"/>
</dbReference>
<sequence>MESVIIIKESHVQTSWNAYTREHYINKGYTFTKYGDKFEVKIEDLPQESTVTITRVCPNCNNEKVVKYRNITRAGHSYCNKCSKSVRMEERMSKKCCSYCGEKSDCYRYIDGLPYCNRHASQMQNYSKCFKSIYEANDIELKEEWAEIVLRNRQGEEVARALIDIEDIDKVTEYKWRLYENYHTDYVYGSKGGVTHFKLHRVIMSPPKHMVVDHINHNGLDNRKTNLRVVTHSENGRNKITHKPGLWRKWREDGVRCKN</sequence>
<dbReference type="Pfam" id="PF13392">
    <property type="entry name" value="HNH_3"/>
    <property type="match status" value="1"/>
</dbReference>
<keyword evidence="2" id="KW-0255">Endonuclease</keyword>
<accession>A0A8S5SNT9</accession>
<dbReference type="SUPFAM" id="SSF54060">
    <property type="entry name" value="His-Me finger endonucleases"/>
    <property type="match status" value="1"/>
</dbReference>
<feature type="domain" description="HNH nuclease" evidence="1">
    <location>
        <begin position="207"/>
        <end position="237"/>
    </location>
</feature>
<dbReference type="InterPro" id="IPR003615">
    <property type="entry name" value="HNH_nuc"/>
</dbReference>
<evidence type="ECO:0000259" key="1">
    <source>
        <dbReference type="Pfam" id="PF13392"/>
    </source>
</evidence>
<keyword evidence="2" id="KW-0540">Nuclease</keyword>
<dbReference type="InterPro" id="IPR044925">
    <property type="entry name" value="His-Me_finger_sf"/>
</dbReference>
<dbReference type="Gene3D" id="3.90.75.20">
    <property type="match status" value="1"/>
</dbReference>
<dbReference type="GO" id="GO:0004519">
    <property type="term" value="F:endonuclease activity"/>
    <property type="evidence" value="ECO:0007669"/>
    <property type="project" value="UniProtKB-KW"/>
</dbReference>
<keyword evidence="2" id="KW-0378">Hydrolase</keyword>
<proteinExistence type="predicted"/>
<protein>
    <submittedName>
        <fullName evidence="2">Homing endonuclease</fullName>
    </submittedName>
</protein>